<dbReference type="Proteomes" id="UP000490060">
    <property type="component" value="Unassembled WGS sequence"/>
</dbReference>
<sequence>MEDKKNKNILISLKEAEVLIFNHYLSIEKSRLDITNIKGALAVRLFIDKENLIDFEGNYIILFTSVNLFEIPEKDETLFKNHYKIPKGLLKLNKRKVRDTKEGSQMNILPKDDFDIEKYRNLRNALFGVYNSGYLMSSVKSYKATSTKVLQGFNSLSDFKKQFIKEVLKESKFPLLKVKIDKFVTNNFYRVVWWGKFIGDNYLSKMNLEEEDVKSVKDWLRGFLNFDDIEHLNRQLLDIPNELSEEIDFLLGYYFSAIYLERFKAEDTFFRRLYDSLKYENKEKMFSWISFFTSIFNPKLSSLYFVKSLQEETFKLECLAFELTQNNLEFVLKNKYHINDKKIAKQPLIIEYLTLKEGATKVEPQIIELEEAKAVYENNLFKDKWQTIGLETSEFESSDVIENSCYFVENKFNLELNSSIKNKYITFYIDENSKSIEKLKELKFKVKTPDKLLDISKKVLVGFIELGETPKLLHIYETYFRERIVNKFEKILFVLLVDLASEELQSLDFNKKLKSREGDLKQLFGEKVELVVKNKRTKNDTEIKRSLRNVLKKYNPKQIEVIDENFDNEQACWLIDSNPAYFIEDKNKKYYSFFNNHTK</sequence>
<proteinExistence type="predicted"/>
<evidence type="ECO:0000313" key="2">
    <source>
        <dbReference type="Proteomes" id="UP000490060"/>
    </source>
</evidence>
<dbReference type="AlphaFoldDB" id="A0A2I2MAU3"/>
<reference evidence="1 2" key="1">
    <citation type="submission" date="2017-11" db="EMBL/GenBank/DDBJ databases">
        <authorList>
            <person name="Duchaud E."/>
        </authorList>
    </citation>
    <scope>NUCLEOTIDE SEQUENCE [LARGE SCALE GENOMIC DNA]</scope>
    <source>
        <strain evidence="1 2">TNO010</strain>
    </source>
</reference>
<accession>A0A2I2MAU3</accession>
<evidence type="ECO:0000313" key="1">
    <source>
        <dbReference type="EMBL" id="SOU89586.1"/>
    </source>
</evidence>
<gene>
    <name evidence="1" type="ORF">TNO010_400163</name>
</gene>
<name>A0A2I2MAU3_9FLAO</name>
<organism evidence="1 2">
    <name type="scientific">Tenacibaculum finnmarkense genomovar ulcerans</name>
    <dbReference type="NCBI Taxonomy" id="2781388"/>
    <lineage>
        <taxon>Bacteria</taxon>
        <taxon>Pseudomonadati</taxon>
        <taxon>Bacteroidota</taxon>
        <taxon>Flavobacteriia</taxon>
        <taxon>Flavobacteriales</taxon>
        <taxon>Flavobacteriaceae</taxon>
        <taxon>Tenacibaculum</taxon>
        <taxon>Tenacibaculum finnmarkense</taxon>
    </lineage>
</organism>
<dbReference type="EMBL" id="OENE01000035">
    <property type="protein sequence ID" value="SOU89586.1"/>
    <property type="molecule type" value="Genomic_DNA"/>
</dbReference>
<dbReference type="RefSeq" id="WP_144430026.1">
    <property type="nucleotide sequence ID" value="NZ_OENE01000035.1"/>
</dbReference>
<protein>
    <submittedName>
        <fullName evidence="1">Uncharacterized protein</fullName>
    </submittedName>
</protein>